<reference evidence="2" key="1">
    <citation type="journal article" date="2020" name="mSystems">
        <title>Genome- and Community-Level Interaction Insights into Carbon Utilization and Element Cycling Functions of Hydrothermarchaeota in Hydrothermal Sediment.</title>
        <authorList>
            <person name="Zhou Z."/>
            <person name="Liu Y."/>
            <person name="Xu W."/>
            <person name="Pan J."/>
            <person name="Luo Z.H."/>
            <person name="Li M."/>
        </authorList>
    </citation>
    <scope>NUCLEOTIDE SEQUENCE [LARGE SCALE GENOMIC DNA]</scope>
    <source>
        <strain evidence="3">SpSt-1073</strain>
        <strain evidence="2">SpSt-613</strain>
        <strain evidence="1">SpSt-669</strain>
    </source>
</reference>
<evidence type="ECO:0000313" key="2">
    <source>
        <dbReference type="EMBL" id="HGN90929.1"/>
    </source>
</evidence>
<dbReference type="AlphaFoldDB" id="A0A7C4I2W8"/>
<name>A0A7C4I2W8_CALS0</name>
<proteinExistence type="predicted"/>
<dbReference type="EMBL" id="DTCM01000065">
    <property type="protein sequence ID" value="HGL41029.1"/>
    <property type="molecule type" value="Genomic_DNA"/>
</dbReference>
<comment type="caution">
    <text evidence="2">The sequence shown here is derived from an EMBL/GenBank/DDBJ whole genome shotgun (WGS) entry which is preliminary data.</text>
</comment>
<organism evidence="2">
    <name type="scientific">Caldiarchaeum subterraneum</name>
    <dbReference type="NCBI Taxonomy" id="311458"/>
    <lineage>
        <taxon>Archaea</taxon>
        <taxon>Nitrososphaerota</taxon>
        <taxon>Candidatus Caldarchaeales</taxon>
        <taxon>Candidatus Caldarchaeaceae</taxon>
        <taxon>Candidatus Caldarchaeum</taxon>
    </lineage>
</organism>
<dbReference type="EMBL" id="DRXG01000025">
    <property type="protein sequence ID" value="HHN51934.1"/>
    <property type="molecule type" value="Genomic_DNA"/>
</dbReference>
<evidence type="ECO:0000313" key="3">
    <source>
        <dbReference type="EMBL" id="HHN51934.1"/>
    </source>
</evidence>
<protein>
    <submittedName>
        <fullName evidence="2">Uncharacterized protein</fullName>
    </submittedName>
</protein>
<sequence>MEQSLSAYWDWVATTSFHLRQDRPSVTDIFYRQIVLSLINQLTSSNARRILKLDAYNEATNTQYGFYMMDDDRELVLIDISA</sequence>
<accession>A0A7C4I2W8</accession>
<evidence type="ECO:0000313" key="1">
    <source>
        <dbReference type="EMBL" id="HGL41029.1"/>
    </source>
</evidence>
<gene>
    <name evidence="3" type="ORF">ENM30_01330</name>
    <name evidence="2" type="ORF">ENT82_07400</name>
    <name evidence="1" type="ORF">ENU43_05145</name>
</gene>
<dbReference type="EMBL" id="DTAD01000079">
    <property type="protein sequence ID" value="HGN90929.1"/>
    <property type="molecule type" value="Genomic_DNA"/>
</dbReference>